<evidence type="ECO:0000313" key="12">
    <source>
        <dbReference type="EMBL" id="EHI69806.1"/>
    </source>
</evidence>
<dbReference type="GO" id="GO:0005524">
    <property type="term" value="F:ATP binding"/>
    <property type="evidence" value="ECO:0007669"/>
    <property type="project" value="UniProtKB-KW"/>
</dbReference>
<dbReference type="PANTHER" id="PTHR11136:SF0">
    <property type="entry name" value="DIHYDROFOLATE SYNTHETASE-RELATED"/>
    <property type="match status" value="1"/>
</dbReference>
<dbReference type="UniPathway" id="UPA00219"/>
<dbReference type="RefSeq" id="WP_008089376.1">
    <property type="nucleotide sequence ID" value="NZ_AEUX02000006.1"/>
</dbReference>
<evidence type="ECO:0000313" key="13">
    <source>
        <dbReference type="Proteomes" id="UP000003330"/>
    </source>
</evidence>
<evidence type="ECO:0000256" key="7">
    <source>
        <dbReference type="ARBA" id="ARBA00022840"/>
    </source>
</evidence>
<dbReference type="STRING" id="764299.STRIC_1460"/>
<protein>
    <recommendedName>
        <fullName evidence="3">tetrahydrofolate synthase</fullName>
        <ecNumber evidence="3">6.3.2.17</ecNumber>
    </recommendedName>
</protein>
<dbReference type="PANTHER" id="PTHR11136">
    <property type="entry name" value="FOLYLPOLYGLUTAMATE SYNTHASE-RELATED"/>
    <property type="match status" value="1"/>
</dbReference>
<keyword evidence="4 10" id="KW-0436">Ligase</keyword>
<dbReference type="EC" id="6.3.2.17" evidence="3"/>
<dbReference type="AlphaFoldDB" id="G5K3T8"/>
<dbReference type="SUPFAM" id="SSF53244">
    <property type="entry name" value="MurD-like peptide ligases, peptide-binding domain"/>
    <property type="match status" value="1"/>
</dbReference>
<dbReference type="InterPro" id="IPR036615">
    <property type="entry name" value="Mur_ligase_C_dom_sf"/>
</dbReference>
<evidence type="ECO:0000256" key="10">
    <source>
        <dbReference type="PIRNR" id="PIRNR001563"/>
    </source>
</evidence>
<dbReference type="FunFam" id="3.40.1190.10:FF:000011">
    <property type="entry name" value="Folylpolyglutamate synthase/dihydrofolate synthase"/>
    <property type="match status" value="1"/>
</dbReference>
<dbReference type="GO" id="GO:0008841">
    <property type="term" value="F:dihydrofolate synthase activity"/>
    <property type="evidence" value="ECO:0007669"/>
    <property type="project" value="TreeGrafter"/>
</dbReference>
<gene>
    <name evidence="12" type="primary">folC_2</name>
    <name evidence="12" type="ORF">STRIC_1460</name>
</gene>
<evidence type="ECO:0000259" key="11">
    <source>
        <dbReference type="Pfam" id="PF08245"/>
    </source>
</evidence>
<dbReference type="EMBL" id="AEUX02000006">
    <property type="protein sequence ID" value="EHI69806.1"/>
    <property type="molecule type" value="Genomic_DNA"/>
</dbReference>
<dbReference type="Gene3D" id="3.40.1190.10">
    <property type="entry name" value="Mur-like, catalytic domain"/>
    <property type="match status" value="1"/>
</dbReference>
<evidence type="ECO:0000256" key="1">
    <source>
        <dbReference type="ARBA" id="ARBA00001946"/>
    </source>
</evidence>
<dbReference type="NCBIfam" id="TIGR01499">
    <property type="entry name" value="folC"/>
    <property type="match status" value="1"/>
</dbReference>
<dbReference type="InterPro" id="IPR013221">
    <property type="entry name" value="Mur_ligase_cen"/>
</dbReference>
<dbReference type="InterPro" id="IPR001645">
    <property type="entry name" value="Folylpolyglutamate_synth"/>
</dbReference>
<keyword evidence="5" id="KW-0479">Metal-binding</keyword>
<dbReference type="OrthoDB" id="9809356at2"/>
<keyword evidence="7 10" id="KW-0067">ATP-binding</keyword>
<dbReference type="GO" id="GO:0005737">
    <property type="term" value="C:cytoplasm"/>
    <property type="evidence" value="ECO:0007669"/>
    <property type="project" value="TreeGrafter"/>
</dbReference>
<dbReference type="PIRSF" id="PIRSF001563">
    <property type="entry name" value="Folylpolyglu_synth"/>
    <property type="match status" value="1"/>
</dbReference>
<keyword evidence="13" id="KW-1185">Reference proteome</keyword>
<sequence length="420" mass="47822">MTLQQDTIQWIHTFKANGRKTDLKRMAWLLEQVGNPQDKFPAIHVVGTNGKGSVTAYLQHIFSQSGYKVGTFTSPFILSFHDRICINGQAISDQDLLAIAERLKPLLERLSQETSWDRPTEFELVTLIMFYYFAFYNPVDLAIIEAGIGGKGDATNVFQALALICPSISFDHQERLGYSLKAIAKQKAGAIKTQQKVIIGKLDKEAQDVFLKTSLDTQSSLFQLGKDFHLIDYQEYFDFTYQDITLKELKLLLIGHHQRENACLAIMTALQLRETFPNLSLASIQEGVQSTTWPGRSELIKPNILLDGAHNPDAILKLRQLLMDHFSDRSIRILFAGLKRKPLRELLQLLSDYPITVTSFDFFEACPLEDYSQAYAKTEDYRKWLLKTTTSSDLIVVTGSLYFISEVRRFCLDMLNTKKP</sequence>
<name>G5K3T8_9STRE</name>
<feature type="domain" description="Mur ligase central" evidence="11">
    <location>
        <begin position="45"/>
        <end position="268"/>
    </location>
</feature>
<proteinExistence type="inferred from homology"/>
<dbReference type="Proteomes" id="UP000003330">
    <property type="component" value="Unassembled WGS sequence"/>
</dbReference>
<comment type="catalytic activity">
    <reaction evidence="9">
        <text>(6S)-5,6,7,8-tetrahydrofolyl-(gamma-L-Glu)(n) + L-glutamate + ATP = (6S)-5,6,7,8-tetrahydrofolyl-(gamma-L-Glu)(n+1) + ADP + phosphate + H(+)</text>
        <dbReference type="Rhea" id="RHEA:10580"/>
        <dbReference type="Rhea" id="RHEA-COMP:14738"/>
        <dbReference type="Rhea" id="RHEA-COMP:14740"/>
        <dbReference type="ChEBI" id="CHEBI:15378"/>
        <dbReference type="ChEBI" id="CHEBI:29985"/>
        <dbReference type="ChEBI" id="CHEBI:30616"/>
        <dbReference type="ChEBI" id="CHEBI:43474"/>
        <dbReference type="ChEBI" id="CHEBI:141005"/>
        <dbReference type="ChEBI" id="CHEBI:456216"/>
        <dbReference type="EC" id="6.3.2.17"/>
    </reaction>
</comment>
<evidence type="ECO:0000256" key="4">
    <source>
        <dbReference type="ARBA" id="ARBA00022598"/>
    </source>
</evidence>
<evidence type="ECO:0000256" key="2">
    <source>
        <dbReference type="ARBA" id="ARBA00008276"/>
    </source>
</evidence>
<dbReference type="InterPro" id="IPR036565">
    <property type="entry name" value="Mur-like_cat_sf"/>
</dbReference>
<comment type="similarity">
    <text evidence="2 10">Belongs to the folylpolyglutamate synthase family.</text>
</comment>
<comment type="cofactor">
    <cofactor evidence="1">
        <name>Mg(2+)</name>
        <dbReference type="ChEBI" id="CHEBI:18420"/>
    </cofactor>
</comment>
<evidence type="ECO:0000256" key="5">
    <source>
        <dbReference type="ARBA" id="ARBA00022723"/>
    </source>
</evidence>
<keyword evidence="8" id="KW-0460">Magnesium</keyword>
<organism evidence="12 13">
    <name type="scientific">Streptococcus ictaluri 707-05</name>
    <dbReference type="NCBI Taxonomy" id="764299"/>
    <lineage>
        <taxon>Bacteria</taxon>
        <taxon>Bacillati</taxon>
        <taxon>Bacillota</taxon>
        <taxon>Bacilli</taxon>
        <taxon>Lactobacillales</taxon>
        <taxon>Streptococcaceae</taxon>
        <taxon>Streptococcus</taxon>
    </lineage>
</organism>
<dbReference type="GO" id="GO:0046872">
    <property type="term" value="F:metal ion binding"/>
    <property type="evidence" value="ECO:0007669"/>
    <property type="project" value="UniProtKB-KW"/>
</dbReference>
<dbReference type="eggNOG" id="COG0285">
    <property type="taxonomic scope" value="Bacteria"/>
</dbReference>
<evidence type="ECO:0000256" key="6">
    <source>
        <dbReference type="ARBA" id="ARBA00022741"/>
    </source>
</evidence>
<evidence type="ECO:0000256" key="3">
    <source>
        <dbReference type="ARBA" id="ARBA00013025"/>
    </source>
</evidence>
<evidence type="ECO:0000256" key="9">
    <source>
        <dbReference type="ARBA" id="ARBA00047493"/>
    </source>
</evidence>
<reference evidence="12 13" key="1">
    <citation type="journal article" date="2014" name="Int. J. Syst. Evol. Microbiol.">
        <title>Phylogenomics and the dynamic genome evolution of the genus Streptococcus.</title>
        <authorList>
            <consortium name="The Broad Institute Genome Sequencing Platform"/>
            <person name="Richards V.P."/>
            <person name="Palmer S.R."/>
            <person name="Pavinski Bitar P.D."/>
            <person name="Qin X."/>
            <person name="Weinstock G.M."/>
            <person name="Highlander S.K."/>
            <person name="Town C.D."/>
            <person name="Burne R.A."/>
            <person name="Stanhope M.J."/>
        </authorList>
    </citation>
    <scope>NUCLEOTIDE SEQUENCE [LARGE SCALE GENOMIC DNA]</scope>
    <source>
        <strain evidence="12 13">707-05</strain>
    </source>
</reference>
<comment type="caution">
    <text evidence="12">The sequence shown here is derived from an EMBL/GenBank/DDBJ whole genome shotgun (WGS) entry which is preliminary data.</text>
</comment>
<dbReference type="SUPFAM" id="SSF53623">
    <property type="entry name" value="MurD-like peptide ligases, catalytic domain"/>
    <property type="match status" value="1"/>
</dbReference>
<dbReference type="Pfam" id="PF08245">
    <property type="entry name" value="Mur_ligase_M"/>
    <property type="match status" value="1"/>
</dbReference>
<keyword evidence="6 10" id="KW-0547">Nucleotide-binding</keyword>
<evidence type="ECO:0000256" key="8">
    <source>
        <dbReference type="ARBA" id="ARBA00022842"/>
    </source>
</evidence>
<dbReference type="GO" id="GO:0004326">
    <property type="term" value="F:tetrahydrofolylpolyglutamate synthase activity"/>
    <property type="evidence" value="ECO:0007669"/>
    <property type="project" value="UniProtKB-EC"/>
</dbReference>
<accession>G5K3T8</accession>
<dbReference type="GO" id="GO:0009252">
    <property type="term" value="P:peptidoglycan biosynthetic process"/>
    <property type="evidence" value="ECO:0007669"/>
    <property type="project" value="UniProtKB-UniPathway"/>
</dbReference>
<dbReference type="Gene3D" id="3.90.190.20">
    <property type="entry name" value="Mur ligase, C-terminal domain"/>
    <property type="match status" value="1"/>
</dbReference>